<dbReference type="SUPFAM" id="SSF47769">
    <property type="entry name" value="SAM/Pointed domain"/>
    <property type="match status" value="1"/>
</dbReference>
<dbReference type="STRING" id="74557.A0A1W0A720"/>
<reference evidence="3 4" key="1">
    <citation type="journal article" date="2014" name="Genome Biol. Evol.">
        <title>The secreted proteins of Achlya hypogyna and Thraustotheca clavata identify the ancestral oomycete secretome and reveal gene acquisitions by horizontal gene transfer.</title>
        <authorList>
            <person name="Misner I."/>
            <person name="Blouin N."/>
            <person name="Leonard G."/>
            <person name="Richards T.A."/>
            <person name="Lane C.E."/>
        </authorList>
    </citation>
    <scope>NUCLEOTIDE SEQUENCE [LARGE SCALE GENOMIC DNA]</scope>
    <source>
        <strain evidence="3 4">ATCC 34112</strain>
    </source>
</reference>
<dbReference type="EMBL" id="JNBS01000375">
    <property type="protein sequence ID" value="OQS06087.1"/>
    <property type="molecule type" value="Genomic_DNA"/>
</dbReference>
<dbReference type="PROSITE" id="PS50105">
    <property type="entry name" value="SAM_DOMAIN"/>
    <property type="match status" value="1"/>
</dbReference>
<dbReference type="Pfam" id="PF00536">
    <property type="entry name" value="SAM_1"/>
    <property type="match status" value="1"/>
</dbReference>
<dbReference type="PANTHER" id="PTHR28634:SF1">
    <property type="entry name" value="ZINC FINGER B-BOX DOMAIN-CONTAINING PROTEIN 1"/>
    <property type="match status" value="1"/>
</dbReference>
<evidence type="ECO:0000259" key="2">
    <source>
        <dbReference type="PROSITE" id="PS50105"/>
    </source>
</evidence>
<dbReference type="OrthoDB" id="445896at2759"/>
<dbReference type="Gene3D" id="1.10.150.50">
    <property type="entry name" value="Transcription Factor, Ets-1"/>
    <property type="match status" value="1"/>
</dbReference>
<feature type="region of interest" description="Disordered" evidence="1">
    <location>
        <begin position="1"/>
        <end position="20"/>
    </location>
</feature>
<protein>
    <recommendedName>
        <fullName evidence="2">SAM domain-containing protein</fullName>
    </recommendedName>
</protein>
<dbReference type="InterPro" id="IPR037688">
    <property type="entry name" value="ZBBX"/>
</dbReference>
<accession>A0A1W0A720</accession>
<dbReference type="PANTHER" id="PTHR28634">
    <property type="entry name" value="ZINC FINGER B-BOX DOMAIN-CONTAINING PROTEIN 1"/>
    <property type="match status" value="1"/>
</dbReference>
<feature type="domain" description="SAM" evidence="2">
    <location>
        <begin position="99"/>
        <end position="162"/>
    </location>
</feature>
<proteinExistence type="predicted"/>
<dbReference type="SMART" id="SM00454">
    <property type="entry name" value="SAM"/>
    <property type="match status" value="1"/>
</dbReference>
<feature type="region of interest" description="Disordered" evidence="1">
    <location>
        <begin position="47"/>
        <end position="84"/>
    </location>
</feature>
<feature type="compositionally biased region" description="Basic and acidic residues" evidence="1">
    <location>
        <begin position="59"/>
        <end position="83"/>
    </location>
</feature>
<evidence type="ECO:0000256" key="1">
    <source>
        <dbReference type="SAM" id="MobiDB-lite"/>
    </source>
</evidence>
<evidence type="ECO:0000313" key="4">
    <source>
        <dbReference type="Proteomes" id="UP000243217"/>
    </source>
</evidence>
<evidence type="ECO:0000313" key="3">
    <source>
        <dbReference type="EMBL" id="OQS06087.1"/>
    </source>
</evidence>
<comment type="caution">
    <text evidence="3">The sequence shown here is derived from an EMBL/GenBank/DDBJ whole genome shotgun (WGS) entry which is preliminary data.</text>
</comment>
<dbReference type="Proteomes" id="UP000243217">
    <property type="component" value="Unassembled WGS sequence"/>
</dbReference>
<keyword evidence="4" id="KW-1185">Reference proteome</keyword>
<organism evidence="3 4">
    <name type="scientific">Thraustotheca clavata</name>
    <dbReference type="NCBI Taxonomy" id="74557"/>
    <lineage>
        <taxon>Eukaryota</taxon>
        <taxon>Sar</taxon>
        <taxon>Stramenopiles</taxon>
        <taxon>Oomycota</taxon>
        <taxon>Saprolegniomycetes</taxon>
        <taxon>Saprolegniales</taxon>
        <taxon>Achlyaceae</taxon>
        <taxon>Thraustotheca</taxon>
    </lineage>
</organism>
<name>A0A1W0A720_9STRA</name>
<dbReference type="InterPro" id="IPR013761">
    <property type="entry name" value="SAM/pointed_sf"/>
</dbReference>
<gene>
    <name evidence="3" type="ORF">THRCLA_20447</name>
</gene>
<dbReference type="AlphaFoldDB" id="A0A1W0A720"/>
<sequence>MKTAFGKAKPLPGQADYNLKESQRLEADAVKMEEQLRLVKEQMQLQASQQVKKGNRWRSAREDRGSVRKYAQDVRDRPTSDKKTKAKKVPIATIDLNKWGILQVGEWLAKIDLGHHVCTFEFNEISGNMLLELTPSDLDHLKVCDGNERKVIFQEIETLRRQVVKSPNLPKPPAPVDMVDDKLRDMTTKVPKKHWSQLKPVVENTIVSPSAAPINLADGDFNEADSHESFLKALLNWRGTEVEPQDNEFWTNPLMENQGGQLLTGTFDEEKSHADFLQALQAWRHKGNQKEMIHAETAGSPVQSKRSCWQCYQLYVPSTGVVDSASQKEFCSALCCDQFQKEYARFYKHESK</sequence>
<dbReference type="InterPro" id="IPR001660">
    <property type="entry name" value="SAM"/>
</dbReference>